<accession>A0ACB7EMS2</accession>
<proteinExistence type="predicted"/>
<organism evidence="1 2">
    <name type="scientific">Nibea albiflora</name>
    <name type="common">Yellow drum</name>
    <name type="synonym">Corvina albiflora</name>
    <dbReference type="NCBI Taxonomy" id="240163"/>
    <lineage>
        <taxon>Eukaryota</taxon>
        <taxon>Metazoa</taxon>
        <taxon>Chordata</taxon>
        <taxon>Craniata</taxon>
        <taxon>Vertebrata</taxon>
        <taxon>Euteleostomi</taxon>
        <taxon>Actinopterygii</taxon>
        <taxon>Neopterygii</taxon>
        <taxon>Teleostei</taxon>
        <taxon>Neoteleostei</taxon>
        <taxon>Acanthomorphata</taxon>
        <taxon>Eupercaria</taxon>
        <taxon>Sciaenidae</taxon>
        <taxon>Nibea</taxon>
    </lineage>
</organism>
<protein>
    <submittedName>
        <fullName evidence="1">Dipeptidyl peptidase 9</fullName>
    </submittedName>
</protein>
<reference evidence="1" key="1">
    <citation type="submission" date="2020-04" db="EMBL/GenBank/DDBJ databases">
        <title>A chromosome-scale assembly and high-density genetic map of the yellow drum (Nibea albiflora) genome.</title>
        <authorList>
            <person name="Xu D."/>
            <person name="Zhang W."/>
            <person name="Chen R."/>
            <person name="Tan P."/>
            <person name="Wang L."/>
            <person name="Song H."/>
            <person name="Tian L."/>
            <person name="Zhu Q."/>
            <person name="Wang B."/>
        </authorList>
    </citation>
    <scope>NUCLEOTIDE SEQUENCE</scope>
    <source>
        <strain evidence="1">ZJHYS-2018</strain>
    </source>
</reference>
<keyword evidence="2" id="KW-1185">Reference proteome</keyword>
<sequence length="830" mass="94182">MHRVKRLKTEDKTEDGQESVHRESVAGMMGVDELSDSTEVVEMEDVNSTRFQVEKHSWDGLRKIIHNSRKNTGVVISKAPHDFQFVQKDEASPHSHRIYYLGMPYASRDNALLYSDIPKKVRKDALLVLSWKQLLNHFKASPHRGGFSREEELLRERKRLGVSGITSYDYHRPSGLFLFQANSSLYYCSDGGNNSFITSPINSPVEIKSQCSGTRMDPKICPGDPDFIGFINNNDIWEEFDRFTGYWWSPAAREESDGGKTMQILYEEVDESEVEIIHVPSPALEERKTDVYRYPRAGSKNPDITLKIAEIRTDNLGKIVSTQEKELPVPFTSLFPGAEYITRAGWTKDGRYAWVVLMDRRQQNLQLVLLPPALFIPANQDEASRQASLEALGDTVQPFIIYQETSDIWINVHDIFHPFTQTSDDEITFITVNESKTDDFKCPVKEEVTVTSGEWEVLANHGAKRSSSPQIWVDEAAKLVYFQGTKDSPLEHHLYVVSYESPGEIVRLTKPGFSHSCSVSQTFDMFVSHYSSLTAAPCVHIYKLNGSDSDPLHKEPQFWASMMESSGFPSEQSPPEIFSFTGKSGFELYGMLYRPHNLLPGRKHPTVVFVYGGPQVQLVNNSYKGVKYLRLSTLAALGYAVLVIDGRGSCQRGLRFEGAVKDKMGQVEIEDQVEGLHYVADKYKFVDLSRVAIHGWSYGGFLSLMGLIHKPDIFKVAIAGAPVTLWMAYDTGYTERYLDTPEKNQKGYEACSVALHVDKLPNEPNRLLILHGFLDENVHFFHTNFLVSQLIRAGKPYSLQVYPNERHSIRCPESGEHYEITLLHFLQQNL</sequence>
<dbReference type="EMBL" id="CM024792">
    <property type="protein sequence ID" value="KAG8003123.1"/>
    <property type="molecule type" value="Genomic_DNA"/>
</dbReference>
<comment type="caution">
    <text evidence="1">The sequence shown here is derived from an EMBL/GenBank/DDBJ whole genome shotgun (WGS) entry which is preliminary data.</text>
</comment>
<evidence type="ECO:0000313" key="1">
    <source>
        <dbReference type="EMBL" id="KAG8003123.1"/>
    </source>
</evidence>
<evidence type="ECO:0000313" key="2">
    <source>
        <dbReference type="Proteomes" id="UP000805704"/>
    </source>
</evidence>
<gene>
    <name evidence="1" type="primary">DPP9</name>
    <name evidence="1" type="ORF">GBF38_007489</name>
</gene>
<dbReference type="Proteomes" id="UP000805704">
    <property type="component" value="Chromosome 4"/>
</dbReference>
<name>A0ACB7EMS2_NIBAL</name>